<dbReference type="PRINTS" id="PR00038">
    <property type="entry name" value="HTHLUXR"/>
</dbReference>
<keyword evidence="3" id="KW-0804">Transcription</keyword>
<keyword evidence="1" id="KW-0805">Transcription regulation</keyword>
<proteinExistence type="predicted"/>
<dbReference type="PROSITE" id="PS50043">
    <property type="entry name" value="HTH_LUXR_2"/>
    <property type="match status" value="1"/>
</dbReference>
<keyword evidence="6" id="KW-1185">Reference proteome</keyword>
<reference evidence="5" key="1">
    <citation type="submission" date="2021-12" db="EMBL/GenBank/DDBJ databases">
        <title>Discovery of the Pendulisporaceae a myxobacterial family with distinct sporulation behavior and unique specialized metabolism.</title>
        <authorList>
            <person name="Garcia R."/>
            <person name="Popoff A."/>
            <person name="Bader C.D."/>
            <person name="Loehr J."/>
            <person name="Walesch S."/>
            <person name="Walt C."/>
            <person name="Boldt J."/>
            <person name="Bunk B."/>
            <person name="Haeckl F.J.F.P.J."/>
            <person name="Gunesch A.P."/>
            <person name="Birkelbach J."/>
            <person name="Nuebel U."/>
            <person name="Pietschmann T."/>
            <person name="Bach T."/>
            <person name="Mueller R."/>
        </authorList>
    </citation>
    <scope>NUCLEOTIDE SEQUENCE</scope>
    <source>
        <strain evidence="5">MSr11367</strain>
    </source>
</reference>
<gene>
    <name evidence="5" type="ORF">LVJ94_15730</name>
</gene>
<dbReference type="PANTHER" id="PTHR44688:SF16">
    <property type="entry name" value="DNA-BINDING TRANSCRIPTIONAL ACTIVATOR DEVR_DOSR"/>
    <property type="match status" value="1"/>
</dbReference>
<dbReference type="InterPro" id="IPR016032">
    <property type="entry name" value="Sig_transdc_resp-reg_C-effctor"/>
</dbReference>
<keyword evidence="2" id="KW-0238">DNA-binding</keyword>
<dbReference type="InterPro" id="IPR000792">
    <property type="entry name" value="Tscrpt_reg_LuxR_C"/>
</dbReference>
<dbReference type="Gene3D" id="1.10.10.10">
    <property type="entry name" value="Winged helix-like DNA-binding domain superfamily/Winged helix DNA-binding domain"/>
    <property type="match status" value="1"/>
</dbReference>
<dbReference type="PANTHER" id="PTHR44688">
    <property type="entry name" value="DNA-BINDING TRANSCRIPTIONAL ACTIVATOR DEVR_DOSR"/>
    <property type="match status" value="1"/>
</dbReference>
<accession>A0ABZ2LCN8</accession>
<dbReference type="SMART" id="SM00421">
    <property type="entry name" value="HTH_LUXR"/>
    <property type="match status" value="1"/>
</dbReference>
<protein>
    <submittedName>
        <fullName evidence="5">Helix-turn-helix transcriptional regulator</fullName>
    </submittedName>
</protein>
<evidence type="ECO:0000256" key="1">
    <source>
        <dbReference type="ARBA" id="ARBA00023015"/>
    </source>
</evidence>
<name>A0ABZ2LCN8_9BACT</name>
<dbReference type="EMBL" id="CP089983">
    <property type="protein sequence ID" value="WXB08679.1"/>
    <property type="molecule type" value="Genomic_DNA"/>
</dbReference>
<dbReference type="Pfam" id="PF00196">
    <property type="entry name" value="GerE"/>
    <property type="match status" value="1"/>
</dbReference>
<dbReference type="InterPro" id="IPR036388">
    <property type="entry name" value="WH-like_DNA-bd_sf"/>
</dbReference>
<evidence type="ECO:0000256" key="3">
    <source>
        <dbReference type="ARBA" id="ARBA00023163"/>
    </source>
</evidence>
<evidence type="ECO:0000313" key="6">
    <source>
        <dbReference type="Proteomes" id="UP001374803"/>
    </source>
</evidence>
<dbReference type="RefSeq" id="WP_394838350.1">
    <property type="nucleotide sequence ID" value="NZ_CP089929.1"/>
</dbReference>
<dbReference type="SUPFAM" id="SSF46894">
    <property type="entry name" value="C-terminal effector domain of the bipartite response regulators"/>
    <property type="match status" value="1"/>
</dbReference>
<evidence type="ECO:0000256" key="2">
    <source>
        <dbReference type="ARBA" id="ARBA00023125"/>
    </source>
</evidence>
<evidence type="ECO:0000313" key="5">
    <source>
        <dbReference type="EMBL" id="WXB08679.1"/>
    </source>
</evidence>
<evidence type="ECO:0000259" key="4">
    <source>
        <dbReference type="PROSITE" id="PS50043"/>
    </source>
</evidence>
<feature type="domain" description="HTH luxR-type" evidence="4">
    <location>
        <begin position="173"/>
        <end position="238"/>
    </location>
</feature>
<dbReference type="Proteomes" id="UP001374803">
    <property type="component" value="Chromosome"/>
</dbReference>
<organism evidence="5 6">
    <name type="scientific">Pendulispora rubella</name>
    <dbReference type="NCBI Taxonomy" id="2741070"/>
    <lineage>
        <taxon>Bacteria</taxon>
        <taxon>Pseudomonadati</taxon>
        <taxon>Myxococcota</taxon>
        <taxon>Myxococcia</taxon>
        <taxon>Myxococcales</taxon>
        <taxon>Sorangiineae</taxon>
        <taxon>Pendulisporaceae</taxon>
        <taxon>Pendulispora</taxon>
    </lineage>
</organism>
<dbReference type="CDD" id="cd06170">
    <property type="entry name" value="LuxR_C_like"/>
    <property type="match status" value="1"/>
</dbReference>
<sequence>MQSDIRRDILLALRHTVRAPIAFCFAASAESEGHVEGLHSVDGSFTELPNQCPQALADTFRFPIAFAYTSSRYCIAASTLAESPTFLEGAYPLVPSNGNALLLYLRLGDSLFGMAGLARRSDDARFDDGDVQHLEQIGPALSSLTMLHTHVLHLRRERACIQVPPPPQTQTQVQTIPTSLSEREQQVARLLADGYSCVNTAAVLNLSENTVRTYVRRLYRKLDVTNRVDLVQRLIAAPATG</sequence>